<dbReference type="PANTHER" id="PTHR42281">
    <property type="match status" value="1"/>
</dbReference>
<proteinExistence type="predicted"/>
<name>H5SP24_9BACT</name>
<dbReference type="GO" id="GO:0043884">
    <property type="term" value="F:CO-methylating acetyl-CoA synthase activity"/>
    <property type="evidence" value="ECO:0007669"/>
    <property type="project" value="UniProtKB-EC"/>
</dbReference>
<dbReference type="Gene3D" id="3.40.1470.10">
    <property type="entry name" value="Bifunctional carbon monoxide dehydrogenase/acetyl-coa synthase(codh/acs), Chain M, domain 5"/>
    <property type="match status" value="1"/>
</dbReference>
<evidence type="ECO:0000256" key="5">
    <source>
        <dbReference type="ARBA" id="ARBA00023004"/>
    </source>
</evidence>
<keyword evidence="6" id="KW-0411">Iron-sulfur</keyword>
<evidence type="ECO:0000259" key="8">
    <source>
        <dbReference type="Pfam" id="PF19436"/>
    </source>
</evidence>
<feature type="domain" description="CO dehydrogenase/acetyl-CoA synthase complex beta subunit C-terminal" evidence="8">
    <location>
        <begin position="506"/>
        <end position="749"/>
    </location>
</feature>
<organism evidence="9">
    <name type="scientific">uncultured Acetothermia bacterium</name>
    <dbReference type="NCBI Taxonomy" id="236499"/>
    <lineage>
        <taxon>Bacteria</taxon>
        <taxon>Candidatus Bipolaricaulota</taxon>
        <taxon>environmental samples</taxon>
    </lineage>
</organism>
<dbReference type="Pfam" id="PF03598">
    <property type="entry name" value="CdhC"/>
    <property type="match status" value="1"/>
</dbReference>
<dbReference type="InterPro" id="IPR045822">
    <property type="entry name" value="ACS_CODH_B_C"/>
</dbReference>
<protein>
    <recommendedName>
        <fullName evidence="1">CO-methylating acetyl-CoA synthase</fullName>
        <ecNumber evidence="1">2.3.1.169</ecNumber>
    </recommendedName>
</protein>
<evidence type="ECO:0000256" key="1">
    <source>
        <dbReference type="ARBA" id="ARBA00012244"/>
    </source>
</evidence>
<dbReference type="Gene3D" id="3.30.1650.10">
    <property type="entry name" value="Bifunctional carbon monoxide dehydrogenase/acetyl-coa synthase(codh/acs), Chain M, domain 3"/>
    <property type="match status" value="1"/>
</dbReference>
<dbReference type="Gene3D" id="1.10.8.190">
    <property type="entry name" value="Carbon monoxide dehydrogenase alpha subunit. Chain M, domain 1"/>
    <property type="match status" value="1"/>
</dbReference>
<feature type="domain" description="Carbon monoxide dehydrogenase subunit alpha ,N-terminal" evidence="7">
    <location>
        <begin position="21"/>
        <end position="110"/>
    </location>
</feature>
<dbReference type="NCBIfam" id="NF007078">
    <property type="entry name" value="PRK09529.1"/>
    <property type="match status" value="1"/>
</dbReference>
<evidence type="ECO:0000259" key="7">
    <source>
        <dbReference type="Pfam" id="PF18537"/>
    </source>
</evidence>
<dbReference type="PANTHER" id="PTHR42281:SF1">
    <property type="entry name" value="ACETYL-COA DECARBONYLASE_SYNTHASE COMPLEX SUBUNIT BETA 1"/>
    <property type="match status" value="1"/>
</dbReference>
<gene>
    <name evidence="9" type="ORF">HGMM_F52F12C13</name>
</gene>
<reference evidence="9" key="2">
    <citation type="journal article" date="2012" name="PLoS ONE">
        <title>A Deeply Branching Thermophilic Bacterium with an Ancient Acetyl-CoA Pathway Dominates a Subsurface Ecosystem.</title>
        <authorList>
            <person name="Takami H."/>
            <person name="Noguchi H."/>
            <person name="Takaki Y."/>
            <person name="Uchiyama I."/>
            <person name="Toyoda A."/>
            <person name="Nishi S."/>
            <person name="Chee G.-J."/>
            <person name="Arai W."/>
            <person name="Nunoura T."/>
            <person name="Itoh T."/>
            <person name="Hattori M."/>
            <person name="Takai K."/>
        </authorList>
    </citation>
    <scope>NUCLEOTIDE SEQUENCE</scope>
</reference>
<evidence type="ECO:0000256" key="3">
    <source>
        <dbReference type="ARBA" id="ARBA00022679"/>
    </source>
</evidence>
<accession>H5SP24</accession>
<dbReference type="InterPro" id="IPR011254">
    <property type="entry name" value="Prismane-like_sf"/>
</dbReference>
<evidence type="ECO:0000256" key="2">
    <source>
        <dbReference type="ARBA" id="ARBA00022596"/>
    </source>
</evidence>
<evidence type="ECO:0000256" key="4">
    <source>
        <dbReference type="ARBA" id="ARBA00022723"/>
    </source>
</evidence>
<sequence length="750" mass="82742">MSKIIASAAIRGAHKYVAEAEQKLTEAIETYKPEKKVGFPNTAYYLPLILALTGLKVETLKDCQEALRYAKDLLPPVPEEHLWLPYLGNALDAGIATLIAEEIIEALRYLDPGYKPEPPWLGFTDDTILRTQGIKLVDGRMPGFAACVGALPTNRDAVELARALQERNILVFIAGDTKGRSMAEQLADEGIDMSWDTFLVPYGKPVSAAVFALNFAARAAMTFGGIKPGSFDAARKILLYNKERVFAFVLALGADMDPTPHASPEKGNGGLGQLLTDEKYATAAGAINFGFPVIADAPIPQILPRGICTYEHVVSGISLDKIVHKAIEVRGLKIKIAKIPIPVPYGAGFEGERVRKENLYVEFGGKYSTAFELLRARPMDEVEDGKIELIGPDIDKAKEGEAMPLGVLIDVAGRNLKPDFEPVLERRIHHFISCINGVMHIGQRDIPWVRISKEAYEKGFRLKHYGEVLVAKFKEDFGALVDKVQVKIVTEQAQVEALLKEAREIYRQRDERVMGMKDEDVDKFYSCILCQSYAPNHVCIVTPQRLGLCGAYTWLDCGASYEMDPHGPNKPVPKGVCLDPVLGEWQGVNEYVRVASNGNLERVSMYSIMQNPQTSCGCFECIVAVLPETNGVMVASREYQGETPIGMTFSTMAGEVGGGVQTPGFLGVGKLYLTSEKFISAEGGIKRLVWMPSELKEEIKERLQKRLEEIGMPELFDKIATEKDATTSEELLEFLQRVGHPALEMEPIVQ</sequence>
<dbReference type="InterPro" id="IPR004461">
    <property type="entry name" value="CO_DH/Ac-CoA_synth_bsu"/>
</dbReference>
<dbReference type="Pfam" id="PF18537">
    <property type="entry name" value="CODH_A_N"/>
    <property type="match status" value="1"/>
</dbReference>
<dbReference type="GO" id="GO:0051536">
    <property type="term" value="F:iron-sulfur cluster binding"/>
    <property type="evidence" value="ECO:0007669"/>
    <property type="project" value="UniProtKB-KW"/>
</dbReference>
<dbReference type="InterPro" id="IPR038571">
    <property type="entry name" value="CO_DH/Ac-CoA_synth_bsu_3_sf"/>
</dbReference>
<dbReference type="EMBL" id="AP011788">
    <property type="protein sequence ID" value="BAL57910.1"/>
    <property type="molecule type" value="Genomic_DNA"/>
</dbReference>
<dbReference type="NCBIfam" id="NF040764">
    <property type="entry name" value="CODH_ACS_al_bet"/>
    <property type="match status" value="1"/>
</dbReference>
<evidence type="ECO:0000313" key="9">
    <source>
        <dbReference type="EMBL" id="BAL57910.1"/>
    </source>
</evidence>
<keyword evidence="5" id="KW-0408">Iron</keyword>
<evidence type="ECO:0000256" key="6">
    <source>
        <dbReference type="ARBA" id="ARBA00023014"/>
    </source>
</evidence>
<reference evidence="9" key="1">
    <citation type="journal article" date="2005" name="Environ. Microbiol.">
        <title>Genetic and functional properties of uncultivated thermophilic crenarchaeotes from a subsurface gold mine as revealed by analysis of genome fragments.</title>
        <authorList>
            <person name="Nunoura T."/>
            <person name="Hirayama H."/>
            <person name="Takami H."/>
            <person name="Oida H."/>
            <person name="Nishi S."/>
            <person name="Shimamura S."/>
            <person name="Suzuki Y."/>
            <person name="Inagaki F."/>
            <person name="Takai K."/>
            <person name="Nealson K.H."/>
            <person name="Horikoshi K."/>
        </authorList>
    </citation>
    <scope>NUCLEOTIDE SEQUENCE</scope>
</reference>
<dbReference type="GO" id="GO:0043885">
    <property type="term" value="F:anaerobic carbon-monoxide dehydrogenase activity"/>
    <property type="evidence" value="ECO:0007669"/>
    <property type="project" value="InterPro"/>
</dbReference>
<keyword evidence="3" id="KW-0808">Transferase</keyword>
<dbReference type="AlphaFoldDB" id="H5SP24"/>
<keyword evidence="2" id="KW-0533">Nickel</keyword>
<dbReference type="SUPFAM" id="SSF56821">
    <property type="entry name" value="Prismane protein-like"/>
    <property type="match status" value="1"/>
</dbReference>
<dbReference type="GO" id="GO:0006084">
    <property type="term" value="P:acetyl-CoA metabolic process"/>
    <property type="evidence" value="ECO:0007669"/>
    <property type="project" value="InterPro"/>
</dbReference>
<dbReference type="InterPro" id="IPR016099">
    <property type="entry name" value="Prismane-like_a/b-sand"/>
</dbReference>
<dbReference type="Gene3D" id="3.40.970.20">
    <property type="entry name" value="Carbon monoxide dehydrogenase alpha subunit. Chain D, domain 4"/>
    <property type="match status" value="1"/>
</dbReference>
<dbReference type="NCBIfam" id="NF003379">
    <property type="entry name" value="PRK04456.1"/>
    <property type="match status" value="1"/>
</dbReference>
<dbReference type="InterPro" id="IPR041350">
    <property type="entry name" value="CODH_A_N"/>
</dbReference>
<dbReference type="EC" id="2.3.1.169" evidence="1"/>
<dbReference type="NCBIfam" id="TIGR00316">
    <property type="entry name" value="cdhC"/>
    <property type="match status" value="1"/>
</dbReference>
<keyword evidence="4" id="KW-0479">Metal-binding</keyword>
<dbReference type="GO" id="GO:0046872">
    <property type="term" value="F:metal ion binding"/>
    <property type="evidence" value="ECO:0007669"/>
    <property type="project" value="UniProtKB-KW"/>
</dbReference>
<dbReference type="Gene3D" id="3.40.50.2030">
    <property type="match status" value="1"/>
</dbReference>
<dbReference type="Pfam" id="PF19436">
    <property type="entry name" value="ACS_CODH_B_C"/>
    <property type="match status" value="1"/>
</dbReference>